<dbReference type="EMBL" id="LAZR01022668">
    <property type="protein sequence ID" value="KKL81072.1"/>
    <property type="molecule type" value="Genomic_DNA"/>
</dbReference>
<accession>A0A0F9I118</accession>
<dbReference type="AlphaFoldDB" id="A0A0F9I118"/>
<protein>
    <submittedName>
        <fullName evidence="1">Uncharacterized protein</fullName>
    </submittedName>
</protein>
<comment type="caution">
    <text evidence="1">The sequence shown here is derived from an EMBL/GenBank/DDBJ whole genome shotgun (WGS) entry which is preliminary data.</text>
</comment>
<organism evidence="1">
    <name type="scientific">marine sediment metagenome</name>
    <dbReference type="NCBI Taxonomy" id="412755"/>
    <lineage>
        <taxon>unclassified sequences</taxon>
        <taxon>metagenomes</taxon>
        <taxon>ecological metagenomes</taxon>
    </lineage>
</organism>
<gene>
    <name evidence="1" type="ORF">LCGC14_1998410</name>
</gene>
<sequence length="163" mass="18046">MISERQEALRHLVDEFVVRFGADAEGCCEREKTEEALATLAAPMGSQVLNDPTVIRDCHFMEPVTIKSYGLRHAGRGFWKRLGVSWKVLWGCHVAPSLAITGCLFTTREAPPYVGGPLWAWLPYRLIHTVDRWFAGFLEVGSTTNDSPALSVEASENEAAPCP</sequence>
<evidence type="ECO:0000313" key="1">
    <source>
        <dbReference type="EMBL" id="KKL81072.1"/>
    </source>
</evidence>
<reference evidence="1" key="1">
    <citation type="journal article" date="2015" name="Nature">
        <title>Complex archaea that bridge the gap between prokaryotes and eukaryotes.</title>
        <authorList>
            <person name="Spang A."/>
            <person name="Saw J.H."/>
            <person name="Jorgensen S.L."/>
            <person name="Zaremba-Niedzwiedzka K."/>
            <person name="Martijn J."/>
            <person name="Lind A.E."/>
            <person name="van Eijk R."/>
            <person name="Schleper C."/>
            <person name="Guy L."/>
            <person name="Ettema T.J."/>
        </authorList>
    </citation>
    <scope>NUCLEOTIDE SEQUENCE</scope>
</reference>
<proteinExistence type="predicted"/>
<name>A0A0F9I118_9ZZZZ</name>